<dbReference type="EMBL" id="JAJFZP010000005">
    <property type="protein sequence ID" value="MCC3269041.1"/>
    <property type="molecule type" value="Genomic_DNA"/>
</dbReference>
<evidence type="ECO:0000313" key="3">
    <source>
        <dbReference type="Proteomes" id="UP001139264"/>
    </source>
</evidence>
<dbReference type="AlphaFoldDB" id="A0A9X1M109"/>
<proteinExistence type="predicted"/>
<dbReference type="Proteomes" id="UP001139264">
    <property type="component" value="Unassembled WGS sequence"/>
</dbReference>
<name>A0A9X1M109_9MICC</name>
<evidence type="ECO:0000313" key="2">
    <source>
        <dbReference type="EMBL" id="MCC3269041.1"/>
    </source>
</evidence>
<gene>
    <name evidence="2" type="ORF">LJ751_06665</name>
</gene>
<evidence type="ECO:0000256" key="1">
    <source>
        <dbReference type="SAM" id="MobiDB-lite"/>
    </source>
</evidence>
<protein>
    <submittedName>
        <fullName evidence="2">Uncharacterized protein</fullName>
    </submittedName>
</protein>
<comment type="caution">
    <text evidence="2">The sequence shown here is derived from an EMBL/GenBank/DDBJ whole genome shotgun (WGS) entry which is preliminary data.</text>
</comment>
<feature type="region of interest" description="Disordered" evidence="1">
    <location>
        <begin position="76"/>
        <end position="103"/>
    </location>
</feature>
<sequence length="103" mass="11321">MSDEIPRRPAPFSHGGGTLGRLANLVSVFYGDAARDRVTEPVRHLHDDLENEIDAQLGAIRVLTDKAGNHYAVRITAPAEPDPPGPPLSYRNYSLRPPLRPDD</sequence>
<reference evidence="2" key="1">
    <citation type="submission" date="2021-10" db="EMBL/GenBank/DDBJ databases">
        <title>Novel species in genus Arthrobacter.</title>
        <authorList>
            <person name="Liu Y."/>
        </authorList>
    </citation>
    <scope>NUCLEOTIDE SEQUENCE</scope>
    <source>
        <strain evidence="2">Zg-Y809</strain>
    </source>
</reference>
<accession>A0A9X1M109</accession>
<dbReference type="RefSeq" id="WP_227907551.1">
    <property type="nucleotide sequence ID" value="NZ_CP095461.1"/>
</dbReference>
<organism evidence="2 3">
    <name type="scientific">Arthrobacter gengyunqii</name>
    <dbReference type="NCBI Taxonomy" id="2886940"/>
    <lineage>
        <taxon>Bacteria</taxon>
        <taxon>Bacillati</taxon>
        <taxon>Actinomycetota</taxon>
        <taxon>Actinomycetes</taxon>
        <taxon>Micrococcales</taxon>
        <taxon>Micrococcaceae</taxon>
        <taxon>Arthrobacter</taxon>
    </lineage>
</organism>